<dbReference type="RefSeq" id="WP_243520919.1">
    <property type="nucleotide sequence ID" value="NZ_CP094538.1"/>
</dbReference>
<reference evidence="2 3" key="1">
    <citation type="submission" date="2022-03" db="EMBL/GenBank/DDBJ databases">
        <title>Hymenobactersp. isolated from the air.</title>
        <authorList>
            <person name="Won M."/>
            <person name="Kwon S.-W."/>
        </authorList>
    </citation>
    <scope>NUCLEOTIDE SEQUENCE [LARGE SCALE GENOMIC DNA]</scope>
    <source>
        <strain evidence="2 3">KACC 22596</strain>
        <plasmid evidence="2 3">unnamed4</plasmid>
    </source>
</reference>
<organism evidence="2 3">
    <name type="scientific">Hymenobacter monticola</name>
    <dbReference type="NCBI Taxonomy" id="1705399"/>
    <lineage>
        <taxon>Bacteria</taxon>
        <taxon>Pseudomonadati</taxon>
        <taxon>Bacteroidota</taxon>
        <taxon>Cytophagia</taxon>
        <taxon>Cytophagales</taxon>
        <taxon>Hymenobacteraceae</taxon>
        <taxon>Hymenobacter</taxon>
    </lineage>
</organism>
<evidence type="ECO:0000313" key="3">
    <source>
        <dbReference type="Proteomes" id="UP000831390"/>
    </source>
</evidence>
<keyword evidence="2" id="KW-0614">Plasmid</keyword>
<dbReference type="InterPro" id="IPR007627">
    <property type="entry name" value="RNA_pol_sigma70_r2"/>
</dbReference>
<sequence>MIRPLRIVKTAYALPEGSSASEEVEKASLPPGVPESTHSFVVSVARRYQGQGLSMVELVAAGAAGWQQAQHHFGTALDQFERWGSRWVQESMLIAIGKGGGEARPPA</sequence>
<gene>
    <name evidence="2" type="ORF">MTP16_25485</name>
</gene>
<name>A0ABY4BC87_9BACT</name>
<dbReference type="SUPFAM" id="SSF88946">
    <property type="entry name" value="Sigma2 domain of RNA polymerase sigma factors"/>
    <property type="match status" value="1"/>
</dbReference>
<dbReference type="Proteomes" id="UP000831390">
    <property type="component" value="Plasmid unnamed4"/>
</dbReference>
<keyword evidence="3" id="KW-1185">Reference proteome</keyword>
<feature type="domain" description="RNA polymerase sigma-70 region 2" evidence="1">
    <location>
        <begin position="36"/>
        <end position="93"/>
    </location>
</feature>
<dbReference type="InterPro" id="IPR013325">
    <property type="entry name" value="RNA_pol_sigma_r2"/>
</dbReference>
<dbReference type="Pfam" id="PF04542">
    <property type="entry name" value="Sigma70_r2"/>
    <property type="match status" value="1"/>
</dbReference>
<evidence type="ECO:0000313" key="2">
    <source>
        <dbReference type="EMBL" id="UOE36753.1"/>
    </source>
</evidence>
<protein>
    <recommendedName>
        <fullName evidence="1">RNA polymerase sigma-70 region 2 domain-containing protein</fullName>
    </recommendedName>
</protein>
<evidence type="ECO:0000259" key="1">
    <source>
        <dbReference type="Pfam" id="PF04542"/>
    </source>
</evidence>
<proteinExistence type="predicted"/>
<accession>A0ABY4BC87</accession>
<geneLocation type="plasmid" evidence="2 3">
    <name>unnamed4</name>
</geneLocation>
<dbReference type="EMBL" id="CP094538">
    <property type="protein sequence ID" value="UOE36753.1"/>
    <property type="molecule type" value="Genomic_DNA"/>
</dbReference>